<sequence>MFMQIFTTPSSVRFETEPPQFQMELINLQCDTILKDRYYHYNSDLISFYQGVKQQHFPKILALALETCSMLGTTCFCEQMFSLMN</sequence>
<reference evidence="1" key="1">
    <citation type="submission" date="2022-03" db="EMBL/GenBank/DDBJ databases">
        <authorList>
            <person name="Sayadi A."/>
        </authorList>
    </citation>
    <scope>NUCLEOTIDE SEQUENCE</scope>
</reference>
<organism evidence="1 2">
    <name type="scientific">Acanthoscelides obtectus</name>
    <name type="common">Bean weevil</name>
    <name type="synonym">Bruchus obtectus</name>
    <dbReference type="NCBI Taxonomy" id="200917"/>
    <lineage>
        <taxon>Eukaryota</taxon>
        <taxon>Metazoa</taxon>
        <taxon>Ecdysozoa</taxon>
        <taxon>Arthropoda</taxon>
        <taxon>Hexapoda</taxon>
        <taxon>Insecta</taxon>
        <taxon>Pterygota</taxon>
        <taxon>Neoptera</taxon>
        <taxon>Endopterygota</taxon>
        <taxon>Coleoptera</taxon>
        <taxon>Polyphaga</taxon>
        <taxon>Cucujiformia</taxon>
        <taxon>Chrysomeloidea</taxon>
        <taxon>Chrysomelidae</taxon>
        <taxon>Bruchinae</taxon>
        <taxon>Bruchini</taxon>
        <taxon>Acanthoscelides</taxon>
    </lineage>
</organism>
<evidence type="ECO:0000313" key="2">
    <source>
        <dbReference type="Proteomes" id="UP001152888"/>
    </source>
</evidence>
<gene>
    <name evidence="1" type="ORF">ACAOBT_LOCUS27641</name>
</gene>
<keyword evidence="2" id="KW-1185">Reference proteome</keyword>
<dbReference type="PANTHER" id="PTHR45913">
    <property type="entry name" value="EPM2A-INTERACTING PROTEIN 1"/>
    <property type="match status" value="1"/>
</dbReference>
<name>A0A9P0M1A6_ACAOB</name>
<evidence type="ECO:0008006" key="3">
    <source>
        <dbReference type="Google" id="ProtNLM"/>
    </source>
</evidence>
<dbReference type="PANTHER" id="PTHR45913:SF5">
    <property type="entry name" value="GENERAL TRANSCRIPTION FACTOR II-I REPEAT DOMAIN-CONTAINING PROTEIN 2A-LIKE PROTEIN"/>
    <property type="match status" value="1"/>
</dbReference>
<comment type="caution">
    <text evidence="1">The sequence shown here is derived from an EMBL/GenBank/DDBJ whole genome shotgun (WGS) entry which is preliminary data.</text>
</comment>
<evidence type="ECO:0000313" key="1">
    <source>
        <dbReference type="EMBL" id="CAH2003820.1"/>
    </source>
</evidence>
<dbReference type="OrthoDB" id="6623314at2759"/>
<dbReference type="EMBL" id="CAKOFQ010007559">
    <property type="protein sequence ID" value="CAH2003820.1"/>
    <property type="molecule type" value="Genomic_DNA"/>
</dbReference>
<accession>A0A9P0M1A6</accession>
<protein>
    <recommendedName>
        <fullName evidence="3">HAT C-terminal dimerisation domain-containing protein</fullName>
    </recommendedName>
</protein>
<dbReference type="AlphaFoldDB" id="A0A9P0M1A6"/>
<dbReference type="Proteomes" id="UP001152888">
    <property type="component" value="Unassembled WGS sequence"/>
</dbReference>
<proteinExistence type="predicted"/>